<reference evidence="1 2" key="1">
    <citation type="submission" date="2018-10" db="EMBL/GenBank/DDBJ databases">
        <title>Genomic Encyclopedia of Archaeal and Bacterial Type Strains, Phase II (KMG-II): from individual species to whole genera.</title>
        <authorList>
            <person name="Goeker M."/>
        </authorList>
    </citation>
    <scope>NUCLEOTIDE SEQUENCE [LARGE SCALE GENOMIC DNA]</scope>
    <source>
        <strain evidence="1 2">DSM 19727</strain>
    </source>
</reference>
<accession>A0A3M0ACK1</accession>
<keyword evidence="2" id="KW-1185">Reference proteome</keyword>
<gene>
    <name evidence="1" type="ORF">BC961_0860</name>
</gene>
<evidence type="ECO:0000313" key="1">
    <source>
        <dbReference type="EMBL" id="RMA76882.1"/>
    </source>
</evidence>
<dbReference type="EMBL" id="REFH01000008">
    <property type="protein sequence ID" value="RMA76882.1"/>
    <property type="molecule type" value="Genomic_DNA"/>
</dbReference>
<name>A0A3M0ACK1_9FLAO</name>
<dbReference type="Proteomes" id="UP000280368">
    <property type="component" value="Unassembled WGS sequence"/>
</dbReference>
<evidence type="ECO:0000313" key="2">
    <source>
        <dbReference type="Proteomes" id="UP000280368"/>
    </source>
</evidence>
<dbReference type="RefSeq" id="WP_170151284.1">
    <property type="nucleotide sequence ID" value="NZ_CBCSGA010000006.1"/>
</dbReference>
<sequence>MKKNYIPFKNTYILLAILISSLCIGQTTYYSRASGIWNDTNTWSLANGCVTA</sequence>
<comment type="caution">
    <text evidence="1">The sequence shown here is derived from an EMBL/GenBank/DDBJ whole genome shotgun (WGS) entry which is preliminary data.</text>
</comment>
<dbReference type="AlphaFoldDB" id="A0A3M0ACK1"/>
<protein>
    <submittedName>
        <fullName evidence="1">Uncharacterized protein</fullName>
    </submittedName>
</protein>
<proteinExistence type="predicted"/>
<organism evidence="1 2">
    <name type="scientific">Flavobacterium weaverense</name>
    <dbReference type="NCBI Taxonomy" id="271156"/>
    <lineage>
        <taxon>Bacteria</taxon>
        <taxon>Pseudomonadati</taxon>
        <taxon>Bacteroidota</taxon>
        <taxon>Flavobacteriia</taxon>
        <taxon>Flavobacteriales</taxon>
        <taxon>Flavobacteriaceae</taxon>
        <taxon>Flavobacterium</taxon>
    </lineage>
</organism>